<feature type="domain" description="DnaB/C C-terminal" evidence="2">
    <location>
        <begin position="156"/>
        <end position="224"/>
    </location>
</feature>
<evidence type="ECO:0000313" key="4">
    <source>
        <dbReference type="EMBL" id="KRL21978.1"/>
    </source>
</evidence>
<dbReference type="Proteomes" id="UP000051311">
    <property type="component" value="Unassembled WGS sequence"/>
</dbReference>
<dbReference type="NCBIfam" id="TIGR01446">
    <property type="entry name" value="DnaD_dom"/>
    <property type="match status" value="1"/>
</dbReference>
<dbReference type="Gene3D" id="1.10.10.630">
    <property type="entry name" value="DnaD domain-like"/>
    <property type="match status" value="1"/>
</dbReference>
<dbReference type="PATRIC" id="fig|1423748.3.peg.1153"/>
<gene>
    <name evidence="4" type="ORF">FC37_GL001095</name>
</gene>
<dbReference type="STRING" id="1423748.FC37_GL001095"/>
<sequence length="230" mass="26967">MDYLLVQLLFLERKSALQFNDYRALGFTTLQNGLIAYYSKLNISDAELLLIIQLEAFSQRGESFPSNEKIAANTNLTVADVGNIIQRLIDRDYLTIEQVKDNQDKIGNRYSLNKLYDAIDQYIDQNVLIKDKKREKTVSVVDDLDNNPLNYLSRKVEVEFGRYLSPIEREEIAQWLSVDHYTPEVIELALREAVLSQAYSLKYIDRVLLNWQRHNLKTVDEIERFLKRNR</sequence>
<reference evidence="4 5" key="1">
    <citation type="journal article" date="2015" name="Genome Announc.">
        <title>Expanding the biotechnology potential of lactobacilli through comparative genomics of 213 strains and associated genera.</title>
        <authorList>
            <person name="Sun Z."/>
            <person name="Harris H.M."/>
            <person name="McCann A."/>
            <person name="Guo C."/>
            <person name="Argimon S."/>
            <person name="Zhang W."/>
            <person name="Yang X."/>
            <person name="Jeffery I.B."/>
            <person name="Cooney J.C."/>
            <person name="Kagawa T.F."/>
            <person name="Liu W."/>
            <person name="Song Y."/>
            <person name="Salvetti E."/>
            <person name="Wrobel A."/>
            <person name="Rasinkangas P."/>
            <person name="Parkhill J."/>
            <person name="Rea M.C."/>
            <person name="O'Sullivan O."/>
            <person name="Ritari J."/>
            <person name="Douillard F.P."/>
            <person name="Paul Ross R."/>
            <person name="Yang R."/>
            <person name="Briner A.E."/>
            <person name="Felis G.E."/>
            <person name="de Vos W.M."/>
            <person name="Barrangou R."/>
            <person name="Klaenhammer T.R."/>
            <person name="Caufield P.W."/>
            <person name="Cui Y."/>
            <person name="Zhang H."/>
            <person name="O'Toole P.W."/>
        </authorList>
    </citation>
    <scope>NUCLEOTIDE SEQUENCE [LARGE SCALE GENOMIC DNA]</scope>
    <source>
        <strain evidence="4 5">DSM 10532</strain>
    </source>
</reference>
<evidence type="ECO:0000259" key="2">
    <source>
        <dbReference type="Pfam" id="PF07261"/>
    </source>
</evidence>
<name>A0A0R1NWK6_9LACO</name>
<dbReference type="PANTHER" id="PTHR37293:SF6">
    <property type="entry name" value="DNA REPLICATION PROTEIN DNAD"/>
    <property type="match status" value="1"/>
</dbReference>
<dbReference type="EMBL" id="AZEL01000041">
    <property type="protein sequence ID" value="KRL21978.1"/>
    <property type="molecule type" value="Genomic_DNA"/>
</dbReference>
<dbReference type="Pfam" id="PF21984">
    <property type="entry name" value="DnaD_N"/>
    <property type="match status" value="1"/>
</dbReference>
<comment type="similarity">
    <text evidence="1">Belongs to the DnaB/DnaD family.</text>
</comment>
<evidence type="ECO:0000259" key="3">
    <source>
        <dbReference type="Pfam" id="PF21984"/>
    </source>
</evidence>
<dbReference type="InterPro" id="IPR006343">
    <property type="entry name" value="DnaB/C_C"/>
</dbReference>
<dbReference type="eggNOG" id="COG3935">
    <property type="taxonomic scope" value="Bacteria"/>
</dbReference>
<feature type="domain" description="DnaD N-terminal" evidence="3">
    <location>
        <begin position="34"/>
        <end position="126"/>
    </location>
</feature>
<dbReference type="Gene3D" id="1.10.10.10">
    <property type="entry name" value="Winged helix-like DNA-binding domain superfamily/Winged helix DNA-binding domain"/>
    <property type="match status" value="1"/>
</dbReference>
<organism evidence="4 5">
    <name type="scientific">Lactobacillus gallinarum DSM 10532 = JCM 2011</name>
    <dbReference type="NCBI Taxonomy" id="1423748"/>
    <lineage>
        <taxon>Bacteria</taxon>
        <taxon>Bacillati</taxon>
        <taxon>Bacillota</taxon>
        <taxon>Bacilli</taxon>
        <taxon>Lactobacillales</taxon>
        <taxon>Lactobacillaceae</taxon>
        <taxon>Lactobacillus</taxon>
    </lineage>
</organism>
<dbReference type="InterPro" id="IPR053162">
    <property type="entry name" value="DnaD"/>
</dbReference>
<protein>
    <submittedName>
        <fullName evidence="4">DNA replication protein DnaD</fullName>
    </submittedName>
</protein>
<evidence type="ECO:0000256" key="1">
    <source>
        <dbReference type="ARBA" id="ARBA00093462"/>
    </source>
</evidence>
<evidence type="ECO:0000313" key="5">
    <source>
        <dbReference type="Proteomes" id="UP000051311"/>
    </source>
</evidence>
<dbReference type="SUPFAM" id="SSF158499">
    <property type="entry name" value="DnaD domain-like"/>
    <property type="match status" value="1"/>
</dbReference>
<dbReference type="InterPro" id="IPR034829">
    <property type="entry name" value="DnaD-like_sf"/>
</dbReference>
<accession>A0A0R1NWK6</accession>
<dbReference type="InterPro" id="IPR053843">
    <property type="entry name" value="DnaD_N"/>
</dbReference>
<proteinExistence type="inferred from homology"/>
<dbReference type="AlphaFoldDB" id="A0A0R1NWK6"/>
<comment type="caution">
    <text evidence="4">The sequence shown here is derived from an EMBL/GenBank/DDBJ whole genome shotgun (WGS) entry which is preliminary data.</text>
</comment>
<dbReference type="InterPro" id="IPR036388">
    <property type="entry name" value="WH-like_DNA-bd_sf"/>
</dbReference>
<dbReference type="Pfam" id="PF07261">
    <property type="entry name" value="DnaB_2"/>
    <property type="match status" value="1"/>
</dbReference>
<dbReference type="PANTHER" id="PTHR37293">
    <property type="entry name" value="PHAGE REPLICATION PROTEIN-RELATED"/>
    <property type="match status" value="1"/>
</dbReference>